<dbReference type="Proteomes" id="UP000095283">
    <property type="component" value="Unplaced"/>
</dbReference>
<protein>
    <submittedName>
        <fullName evidence="2">LRR receptor-like serine/threonine-protein kinase</fullName>
    </submittedName>
</protein>
<keyword evidence="1" id="KW-1185">Reference proteome</keyword>
<dbReference type="AlphaFoldDB" id="A0A1I7WSJ1"/>
<accession>A0A1I7WSJ1</accession>
<dbReference type="WBParaSite" id="Hba_08153">
    <property type="protein sequence ID" value="Hba_08153"/>
    <property type="gene ID" value="Hba_08153"/>
</dbReference>
<proteinExistence type="predicted"/>
<evidence type="ECO:0000313" key="2">
    <source>
        <dbReference type="WBParaSite" id="Hba_08153"/>
    </source>
</evidence>
<evidence type="ECO:0000313" key="1">
    <source>
        <dbReference type="Proteomes" id="UP000095283"/>
    </source>
</evidence>
<sequence>MKMLLKVTLDDVPNLVRFSRLRTVVLCENLCTSTPIRTSNERQMLRFLEATSVGDTGSLSLKALWTTEQNASTGAAILSWSQNC</sequence>
<reference evidence="2" key="1">
    <citation type="submission" date="2016-11" db="UniProtKB">
        <authorList>
            <consortium name="WormBaseParasite"/>
        </authorList>
    </citation>
    <scope>IDENTIFICATION</scope>
</reference>
<organism evidence="1 2">
    <name type="scientific">Heterorhabditis bacteriophora</name>
    <name type="common">Entomopathogenic nematode worm</name>
    <dbReference type="NCBI Taxonomy" id="37862"/>
    <lineage>
        <taxon>Eukaryota</taxon>
        <taxon>Metazoa</taxon>
        <taxon>Ecdysozoa</taxon>
        <taxon>Nematoda</taxon>
        <taxon>Chromadorea</taxon>
        <taxon>Rhabditida</taxon>
        <taxon>Rhabditina</taxon>
        <taxon>Rhabditomorpha</taxon>
        <taxon>Strongyloidea</taxon>
        <taxon>Heterorhabditidae</taxon>
        <taxon>Heterorhabditis</taxon>
    </lineage>
</organism>
<name>A0A1I7WSJ1_HETBA</name>